<feature type="signal peptide" evidence="1">
    <location>
        <begin position="1"/>
        <end position="18"/>
    </location>
</feature>
<evidence type="ECO:0000313" key="3">
    <source>
        <dbReference type="Proteomes" id="UP000799757"/>
    </source>
</evidence>
<dbReference type="AlphaFoldDB" id="A0A6A6XW28"/>
<keyword evidence="1" id="KW-0732">Signal</keyword>
<feature type="chain" id="PRO_5025634025" description="Secreted protein" evidence="1">
    <location>
        <begin position="19"/>
        <end position="105"/>
    </location>
</feature>
<evidence type="ECO:0000256" key="1">
    <source>
        <dbReference type="SAM" id="SignalP"/>
    </source>
</evidence>
<gene>
    <name evidence="2" type="ORF">K505DRAFT_320285</name>
</gene>
<dbReference type="EMBL" id="MU001743">
    <property type="protein sequence ID" value="KAF2800756.1"/>
    <property type="molecule type" value="Genomic_DNA"/>
</dbReference>
<protein>
    <recommendedName>
        <fullName evidence="4">Secreted protein</fullName>
    </recommendedName>
</protein>
<evidence type="ECO:0000313" key="2">
    <source>
        <dbReference type="EMBL" id="KAF2800756.1"/>
    </source>
</evidence>
<name>A0A6A6XW28_9PLEO</name>
<evidence type="ECO:0008006" key="4">
    <source>
        <dbReference type="Google" id="ProtNLM"/>
    </source>
</evidence>
<sequence length="105" mass="11463">MPWLICLPLWLSVTLISSLNIGADTEFERFLPIPGSPTVHFRITKHQKALVCSCLYIPSIRLLGNSGGLVSMDKIGALMRCVNNVTWQGAGGFTPIFFSTLALVV</sequence>
<keyword evidence="3" id="KW-1185">Reference proteome</keyword>
<organism evidence="2 3">
    <name type="scientific">Melanomma pulvis-pyrius CBS 109.77</name>
    <dbReference type="NCBI Taxonomy" id="1314802"/>
    <lineage>
        <taxon>Eukaryota</taxon>
        <taxon>Fungi</taxon>
        <taxon>Dikarya</taxon>
        <taxon>Ascomycota</taxon>
        <taxon>Pezizomycotina</taxon>
        <taxon>Dothideomycetes</taxon>
        <taxon>Pleosporomycetidae</taxon>
        <taxon>Pleosporales</taxon>
        <taxon>Melanommataceae</taxon>
        <taxon>Melanomma</taxon>
    </lineage>
</organism>
<dbReference type="Proteomes" id="UP000799757">
    <property type="component" value="Unassembled WGS sequence"/>
</dbReference>
<proteinExistence type="predicted"/>
<reference evidence="2" key="1">
    <citation type="journal article" date="2020" name="Stud. Mycol.">
        <title>101 Dothideomycetes genomes: a test case for predicting lifestyles and emergence of pathogens.</title>
        <authorList>
            <person name="Haridas S."/>
            <person name="Albert R."/>
            <person name="Binder M."/>
            <person name="Bloem J."/>
            <person name="Labutti K."/>
            <person name="Salamov A."/>
            <person name="Andreopoulos B."/>
            <person name="Baker S."/>
            <person name="Barry K."/>
            <person name="Bills G."/>
            <person name="Bluhm B."/>
            <person name="Cannon C."/>
            <person name="Castanera R."/>
            <person name="Culley D."/>
            <person name="Daum C."/>
            <person name="Ezra D."/>
            <person name="Gonzalez J."/>
            <person name="Henrissat B."/>
            <person name="Kuo A."/>
            <person name="Liang C."/>
            <person name="Lipzen A."/>
            <person name="Lutzoni F."/>
            <person name="Magnuson J."/>
            <person name="Mondo S."/>
            <person name="Nolan M."/>
            <person name="Ohm R."/>
            <person name="Pangilinan J."/>
            <person name="Park H.-J."/>
            <person name="Ramirez L."/>
            <person name="Alfaro M."/>
            <person name="Sun H."/>
            <person name="Tritt A."/>
            <person name="Yoshinaga Y."/>
            <person name="Zwiers L.-H."/>
            <person name="Turgeon B."/>
            <person name="Goodwin S."/>
            <person name="Spatafora J."/>
            <person name="Crous P."/>
            <person name="Grigoriev I."/>
        </authorList>
    </citation>
    <scope>NUCLEOTIDE SEQUENCE</scope>
    <source>
        <strain evidence="2">CBS 109.77</strain>
    </source>
</reference>
<accession>A0A6A6XW28</accession>